<protein>
    <submittedName>
        <fullName evidence="1">Uncharacterized protein</fullName>
    </submittedName>
</protein>
<name>A0A8X6GJK2_TRICU</name>
<sequence length="92" mass="10636">MALFYLKPPKGNIEFNKLCDHVKNRLDFLQFLKGKSFEEISHGIVEKTLAGCAETLIEGSLKDRISHYVLRSSYATERSFPVPLEIKMLFRM</sequence>
<reference evidence="1" key="1">
    <citation type="submission" date="2020-07" db="EMBL/GenBank/DDBJ databases">
        <title>Multicomponent nature underlies the extraordinary mechanical properties of spider dragline silk.</title>
        <authorList>
            <person name="Kono N."/>
            <person name="Nakamura H."/>
            <person name="Mori M."/>
            <person name="Yoshida Y."/>
            <person name="Ohtoshi R."/>
            <person name="Malay A.D."/>
            <person name="Moran D.A.P."/>
            <person name="Tomita M."/>
            <person name="Numata K."/>
            <person name="Arakawa K."/>
        </authorList>
    </citation>
    <scope>NUCLEOTIDE SEQUENCE</scope>
</reference>
<dbReference type="Gene3D" id="1.20.930.80">
    <property type="match status" value="1"/>
</dbReference>
<evidence type="ECO:0000313" key="1">
    <source>
        <dbReference type="EMBL" id="GFR03260.1"/>
    </source>
</evidence>
<dbReference type="AlphaFoldDB" id="A0A8X6GJK2"/>
<dbReference type="Proteomes" id="UP000887116">
    <property type="component" value="Unassembled WGS sequence"/>
</dbReference>
<keyword evidence="2" id="KW-1185">Reference proteome</keyword>
<proteinExistence type="predicted"/>
<dbReference type="OrthoDB" id="6426231at2759"/>
<gene>
    <name evidence="1" type="ORF">TNCT_74242</name>
</gene>
<accession>A0A8X6GJK2</accession>
<comment type="caution">
    <text evidence="1">The sequence shown here is derived from an EMBL/GenBank/DDBJ whole genome shotgun (WGS) entry which is preliminary data.</text>
</comment>
<dbReference type="EMBL" id="BMAO01015639">
    <property type="protein sequence ID" value="GFR03260.1"/>
    <property type="molecule type" value="Genomic_DNA"/>
</dbReference>
<evidence type="ECO:0000313" key="2">
    <source>
        <dbReference type="Proteomes" id="UP000887116"/>
    </source>
</evidence>
<organism evidence="1 2">
    <name type="scientific">Trichonephila clavata</name>
    <name type="common">Joro spider</name>
    <name type="synonym">Nephila clavata</name>
    <dbReference type="NCBI Taxonomy" id="2740835"/>
    <lineage>
        <taxon>Eukaryota</taxon>
        <taxon>Metazoa</taxon>
        <taxon>Ecdysozoa</taxon>
        <taxon>Arthropoda</taxon>
        <taxon>Chelicerata</taxon>
        <taxon>Arachnida</taxon>
        <taxon>Araneae</taxon>
        <taxon>Araneomorphae</taxon>
        <taxon>Entelegynae</taxon>
        <taxon>Araneoidea</taxon>
        <taxon>Nephilidae</taxon>
        <taxon>Trichonephila</taxon>
    </lineage>
</organism>